<sequence length="117" mass="13814">MPKYPDLQETIRQEALVRDAEVVRKYEEYQKRNDFAAKERERKAMMVPPMPNKVEMDFEKAIERIKYFEDRNKPEVDRLNKLQAGIERKLVEEAMSPEDRAQAAVKDAVRMLKSGGR</sequence>
<protein>
    <submittedName>
        <fullName evidence="1">Uncharacterized protein</fullName>
    </submittedName>
</protein>
<dbReference type="EMBL" id="LAZR01017507">
    <property type="protein sequence ID" value="KKM00126.1"/>
    <property type="molecule type" value="Genomic_DNA"/>
</dbReference>
<evidence type="ECO:0000313" key="1">
    <source>
        <dbReference type="EMBL" id="KKM00126.1"/>
    </source>
</evidence>
<dbReference type="AlphaFoldDB" id="A0A0F9J2E6"/>
<comment type="caution">
    <text evidence="1">The sequence shown here is derived from an EMBL/GenBank/DDBJ whole genome shotgun (WGS) entry which is preliminary data.</text>
</comment>
<gene>
    <name evidence="1" type="ORF">LCGC14_1807520</name>
</gene>
<organism evidence="1">
    <name type="scientific">marine sediment metagenome</name>
    <dbReference type="NCBI Taxonomy" id="412755"/>
    <lineage>
        <taxon>unclassified sequences</taxon>
        <taxon>metagenomes</taxon>
        <taxon>ecological metagenomes</taxon>
    </lineage>
</organism>
<proteinExistence type="predicted"/>
<accession>A0A0F9J2E6</accession>
<name>A0A0F9J2E6_9ZZZZ</name>
<reference evidence="1" key="1">
    <citation type="journal article" date="2015" name="Nature">
        <title>Complex archaea that bridge the gap between prokaryotes and eukaryotes.</title>
        <authorList>
            <person name="Spang A."/>
            <person name="Saw J.H."/>
            <person name="Jorgensen S.L."/>
            <person name="Zaremba-Niedzwiedzka K."/>
            <person name="Martijn J."/>
            <person name="Lind A.E."/>
            <person name="van Eijk R."/>
            <person name="Schleper C."/>
            <person name="Guy L."/>
            <person name="Ettema T.J."/>
        </authorList>
    </citation>
    <scope>NUCLEOTIDE SEQUENCE</scope>
</reference>